<protein>
    <submittedName>
        <fullName evidence="3">DUF927 domain-containing protein</fullName>
    </submittedName>
</protein>
<dbReference type="RefSeq" id="WP_258990238.1">
    <property type="nucleotide sequence ID" value="NZ_JALIGE010000076.1"/>
</dbReference>
<dbReference type="SMART" id="SM00778">
    <property type="entry name" value="Prim_Zn_Ribbon"/>
    <property type="match status" value="1"/>
</dbReference>
<dbReference type="Pfam" id="PF06048">
    <property type="entry name" value="DUF927"/>
    <property type="match status" value="1"/>
</dbReference>
<dbReference type="Pfam" id="PF13362">
    <property type="entry name" value="Toprim_3"/>
    <property type="match status" value="1"/>
</dbReference>
<dbReference type="InterPro" id="IPR006171">
    <property type="entry name" value="TOPRIM_dom"/>
</dbReference>
<organism evidence="3 4">
    <name type="scientific">Scandinavium hiltneri</name>
    <dbReference type="NCBI Taxonomy" id="2926519"/>
    <lineage>
        <taxon>Bacteria</taxon>
        <taxon>Pseudomonadati</taxon>
        <taxon>Pseudomonadota</taxon>
        <taxon>Gammaproteobacteria</taxon>
        <taxon>Enterobacterales</taxon>
        <taxon>Enterobacteriaceae</taxon>
        <taxon>Scandinavium</taxon>
    </lineage>
</organism>
<sequence length="1035" mass="113534">MNKNTTPNTPFSQVKARIMAEGWRYALAPLGIPEPHGSKKHTCPICGKTDSFRIYDNGKNAGTYICTCGAAGIGFNLLELVARMRCGCAPDSKPDGQQIKQAAQLIDEVCGWGYFRQGMTSEERAQMDEQRKKNERIAAEKRREREEAAEQQARESRKTMCELLNSARPGECHYLTRKGFPIESQRLSVTADGTGIAEIHNINGELVNVQRLLAKPFPDGRSKDPMKGLPTSGMFIPVYTPEMPDTTFIIAEGYATALSLSIAVPSSRIIAAMYAGNLLSVATAFRERFPALEIVIAADNDYHAPGDVDANGKVKANMGIIKANEAARLSGALVVFPGCLGRKKQDWDDVRAELGAERMTEEFNRELAKARKERDAKGSSAATIHVPYHEINTRKQRTSIVPAGFDFSMGVPDDFEKWHQTRDAIAQDLVSIKAMYACIHWVPCNNRGQRKAYILHEPSVRGKEDEKRVTDCISTVICEGVDVIGRGTIDGEACLTIGSDTGNRITIKQSELTPKLIRVALSAIGGEPDQSTKAMEMIATIFSWKPAPKFTYSMLPGWYRLPDEDGKSRYNYTLPNGKTYGHKASTHCAMLTLPEDTTSFSVTAFEDWRNNLAALATGNPIMVFCILYALAAPFYLMATDKAKAEMPIVHIFGTTTQGKTTALKGAASVLGKPERSMYGWSATAFGLTQIATAMNNGLLILDELQLAGTGDSSEGSKLSKAFRDLSEGNGKIQGKPIGYGFIRTPRFETAILSSGELSAESFVESKGGDTSGGVGARLLDIPFIPYTDLHGYADARAYVEAFEAKASRYYGTPLDAVLSEFCNIDNTVLREKIAEQVNSFTNWLKSETSDPIVIRALSKLAPVYAIGMLTQHITGFTDDDVNSTFMALIDAYTEHNGTGNRDSRKFIAALHVAIVKDRAHIAPKNITDGADSRYIDNRAGFFETKKISEDGDETYPVWLLRPEFIKSVMPSMSYLKKLEALRQAGRYEWPVFVVNGDKPATESNATTMVKVRTGHKEGRTNTRLVIISGVDGFGS</sequence>
<dbReference type="Proteomes" id="UP001205357">
    <property type="component" value="Unassembled WGS sequence"/>
</dbReference>
<dbReference type="EMBL" id="JALIGE010000076">
    <property type="protein sequence ID" value="MCS2163703.1"/>
    <property type="molecule type" value="Genomic_DNA"/>
</dbReference>
<feature type="region of interest" description="Disordered" evidence="1">
    <location>
        <begin position="121"/>
        <end position="155"/>
    </location>
</feature>
<dbReference type="Pfam" id="PF08273">
    <property type="entry name" value="Zn_Ribbon_Prim"/>
    <property type="match status" value="1"/>
</dbReference>
<gene>
    <name evidence="3" type="ORF">MUU47_21765</name>
</gene>
<reference evidence="3 4" key="1">
    <citation type="submission" date="2022-04" db="EMBL/GenBank/DDBJ databases">
        <title>Proposal of a three novel species of Scandinavium, Scandinavium hiltneri, Scandinavium manionii, Scandinavium tedordense.</title>
        <authorList>
            <person name="Maddock D.W."/>
            <person name="Brady C.L."/>
            <person name="Denman S."/>
            <person name="Arnold D."/>
        </authorList>
    </citation>
    <scope>NUCLEOTIDE SEQUENCE [LARGE SCALE GENOMIC DNA]</scope>
    <source>
        <strain evidence="3 4">H11S7</strain>
    </source>
</reference>
<evidence type="ECO:0000313" key="4">
    <source>
        <dbReference type="Proteomes" id="UP001205357"/>
    </source>
</evidence>
<evidence type="ECO:0000256" key="1">
    <source>
        <dbReference type="SAM" id="MobiDB-lite"/>
    </source>
</evidence>
<accession>A0ABT2E781</accession>
<dbReference type="InterPro" id="IPR009270">
    <property type="entry name" value="DUF927"/>
</dbReference>
<name>A0ABT2E781_9ENTR</name>
<dbReference type="InterPro" id="IPR034154">
    <property type="entry name" value="TOPRIM_DnaG/twinkle"/>
</dbReference>
<proteinExistence type="predicted"/>
<feature type="domain" description="DNA primase/helicase Gp4 N-terminal Bacteriophage T7-like" evidence="2">
    <location>
        <begin position="38"/>
        <end position="75"/>
    </location>
</feature>
<comment type="caution">
    <text evidence="3">The sequence shown here is derived from an EMBL/GenBank/DDBJ whole genome shotgun (WGS) entry which is preliminary data.</text>
</comment>
<dbReference type="CDD" id="cd01029">
    <property type="entry name" value="TOPRIM_primases"/>
    <property type="match status" value="1"/>
</dbReference>
<evidence type="ECO:0000259" key="2">
    <source>
        <dbReference type="SMART" id="SM00778"/>
    </source>
</evidence>
<dbReference type="InterPro" id="IPR013237">
    <property type="entry name" value="Phage_T7_Gp4_N"/>
</dbReference>
<evidence type="ECO:0000313" key="3">
    <source>
        <dbReference type="EMBL" id="MCS2163703.1"/>
    </source>
</evidence>
<keyword evidence="4" id="KW-1185">Reference proteome</keyword>